<name>A0A6I6CBM2_9MOLU</name>
<dbReference type="EC" id="2.7.7.7" evidence="8"/>
<dbReference type="GO" id="GO:0003887">
    <property type="term" value="F:DNA-directed DNA polymerase activity"/>
    <property type="evidence" value="ECO:0007669"/>
    <property type="project" value="UniProtKB-KW"/>
</dbReference>
<dbReference type="InterPro" id="IPR012763">
    <property type="entry name" value="DNA_pol_III_sug/sutau_N"/>
</dbReference>
<dbReference type="Proteomes" id="UP000424468">
    <property type="component" value="Chromosome"/>
</dbReference>
<evidence type="ECO:0000313" key="11">
    <source>
        <dbReference type="EMBL" id="QGS51374.1"/>
    </source>
</evidence>
<comment type="function">
    <text evidence="8">DNA polymerase III is a complex, multichain enzyme responsible for most of the replicative synthesis in bacteria. This DNA polymerase also exhibits 3' to 5' exonuclease activity.</text>
</comment>
<dbReference type="Gene3D" id="3.40.50.300">
    <property type="entry name" value="P-loop containing nucleotide triphosphate hydrolases"/>
    <property type="match status" value="1"/>
</dbReference>
<dbReference type="InterPro" id="IPR027417">
    <property type="entry name" value="P-loop_NTPase"/>
</dbReference>
<evidence type="ECO:0000259" key="10">
    <source>
        <dbReference type="SMART" id="SM00382"/>
    </source>
</evidence>
<keyword evidence="9" id="KW-0175">Coiled coil</keyword>
<evidence type="ECO:0000256" key="1">
    <source>
        <dbReference type="ARBA" id="ARBA00006360"/>
    </source>
</evidence>
<keyword evidence="4" id="KW-0862">Zinc</keyword>
<keyword evidence="12" id="KW-1185">Reference proteome</keyword>
<dbReference type="OrthoDB" id="9810148at2"/>
<keyword evidence="5 8" id="KW-0067">ATP-binding</keyword>
<comment type="subunit">
    <text evidence="8">DNA polymerase III contains a core (composed of alpha, epsilon and theta chains) that associates with a tau subunit. This core dimerizes to form the POLIII' complex. PolIII' associates with the gamma complex (composed of gamma, delta, delta', psi and chi chains) and with the beta chain to form the complete DNA polymerase III complex.</text>
</comment>
<evidence type="ECO:0000256" key="4">
    <source>
        <dbReference type="ARBA" id="ARBA00022833"/>
    </source>
</evidence>
<protein>
    <recommendedName>
        <fullName evidence="8">DNA polymerase III subunit gamma/tau</fullName>
        <ecNumber evidence="8">2.7.7.7</ecNumber>
    </recommendedName>
</protein>
<dbReference type="AlphaFoldDB" id="A0A6I6CBM2"/>
<evidence type="ECO:0000313" key="12">
    <source>
        <dbReference type="Proteomes" id="UP000424468"/>
    </source>
</evidence>
<dbReference type="Gene3D" id="1.10.8.60">
    <property type="match status" value="1"/>
</dbReference>
<dbReference type="GO" id="GO:0009360">
    <property type="term" value="C:DNA polymerase III complex"/>
    <property type="evidence" value="ECO:0007669"/>
    <property type="project" value="InterPro"/>
</dbReference>
<dbReference type="GO" id="GO:0005524">
    <property type="term" value="F:ATP binding"/>
    <property type="evidence" value="ECO:0007669"/>
    <property type="project" value="UniProtKB-KW"/>
</dbReference>
<evidence type="ECO:0000256" key="5">
    <source>
        <dbReference type="ARBA" id="ARBA00022840"/>
    </source>
</evidence>
<dbReference type="SUPFAM" id="SSF52540">
    <property type="entry name" value="P-loop containing nucleoside triphosphate hydrolases"/>
    <property type="match status" value="1"/>
</dbReference>
<dbReference type="GO" id="GO:0046872">
    <property type="term" value="F:metal ion binding"/>
    <property type="evidence" value="ECO:0007669"/>
    <property type="project" value="UniProtKB-KW"/>
</dbReference>
<dbReference type="InterPro" id="IPR050238">
    <property type="entry name" value="DNA_Rep/Repair_Clamp_Loader"/>
</dbReference>
<feature type="coiled-coil region" evidence="9">
    <location>
        <begin position="449"/>
        <end position="476"/>
    </location>
</feature>
<gene>
    <name evidence="8 11" type="primary">dnaX</name>
    <name evidence="11" type="ORF">STABA_v1c00070</name>
</gene>
<comment type="similarity">
    <text evidence="1 8">Belongs to the DnaX/STICHEL family.</text>
</comment>
<dbReference type="PANTHER" id="PTHR11669">
    <property type="entry name" value="REPLICATION FACTOR C / DNA POLYMERASE III GAMMA-TAU SUBUNIT"/>
    <property type="match status" value="1"/>
</dbReference>
<dbReference type="NCBIfam" id="NF004046">
    <property type="entry name" value="PRK05563.1"/>
    <property type="match status" value="1"/>
</dbReference>
<evidence type="ECO:0000256" key="8">
    <source>
        <dbReference type="RuleBase" id="RU364063"/>
    </source>
</evidence>
<sequence length="630" mass="72892">MENKKSLYRIYRPKSLDEVAGHEGIKEIIKSQISKNNYPHALLFSGQRGTGKTSIAKIFAKIVNCQNLIDNKTCNECKSCIEFDRNSHPDIFEMDAASNNGVDEIRNIKANVSTLPAISKYKVYIIDEVHMLTNSAFNALLKTLEEPPSHVVFILATTEFSKIPATIVSRCQLFNFKKIAKKSLENKIREITIKENSQIDNEALEEIFYMSDGSLRDALNYLEQTLTVAKEKITIEELKKVFYISTKKEKLEILKNVFNKNVKGIITYFEKANNQGLDFNSTILGILNIVKELITIKMTNEKEHLKVLNDEDIKFFENTNLKDLFLLAENISEAFSKTKNSNVSYQYILISILKTVAELSTLISVDNKSNGVIVKNQNQNTFNSNLEESVDEVTSVVVEKQTLNEKEKEVKTKITDQEVETQSMLKQKEDEKRDNSQLEVILNITDEETKLYRLQLAILKKEVESLETEFEIKDDQILNVLVGANKEARKTYEKLFGNLIYNNLNNIEELQNFICFYKVKIRAGNEDAVIMVVEENLNSKWINDKLQDKNFRENIFKVINKRIAIICIDKKRWDHIREEYTYKKDANILHNNYKKIDVETFYKSLKKVETENVFLERAKKLLNLNIKVVD</sequence>
<keyword evidence="8" id="KW-0808">Transferase</keyword>
<reference evidence="11 12" key="1">
    <citation type="submission" date="2019-11" db="EMBL/GenBank/DDBJ databases">
        <title>Complete genome sequence of Spiroplasma tabanidicola TAUS-1 (DSM 22603).</title>
        <authorList>
            <person name="Huang C.-T."/>
            <person name="Lin Y.-C."/>
            <person name="Kuo C.-H."/>
        </authorList>
    </citation>
    <scope>NUCLEOTIDE SEQUENCE [LARGE SCALE GENOMIC DNA]</scope>
    <source>
        <strain evidence="11 12">TAUS-1</strain>
    </source>
</reference>
<evidence type="ECO:0000256" key="3">
    <source>
        <dbReference type="ARBA" id="ARBA00022741"/>
    </source>
</evidence>
<dbReference type="GO" id="GO:0006261">
    <property type="term" value="P:DNA-templated DNA replication"/>
    <property type="evidence" value="ECO:0007669"/>
    <property type="project" value="TreeGrafter"/>
</dbReference>
<keyword evidence="8" id="KW-0548">Nucleotidyltransferase</keyword>
<keyword evidence="2" id="KW-0479">Metal-binding</keyword>
<dbReference type="KEGG" id="stab:STABA_v1c00070"/>
<organism evidence="11 12">
    <name type="scientific">Spiroplasma tabanidicola</name>
    <dbReference type="NCBI Taxonomy" id="324079"/>
    <lineage>
        <taxon>Bacteria</taxon>
        <taxon>Bacillati</taxon>
        <taxon>Mycoplasmatota</taxon>
        <taxon>Mollicutes</taxon>
        <taxon>Entomoplasmatales</taxon>
        <taxon>Spiroplasmataceae</taxon>
        <taxon>Spiroplasma</taxon>
    </lineage>
</organism>
<dbReference type="InterPro" id="IPR003593">
    <property type="entry name" value="AAA+_ATPase"/>
</dbReference>
<dbReference type="RefSeq" id="WP_156005224.1">
    <property type="nucleotide sequence ID" value="NZ_CP046276.1"/>
</dbReference>
<evidence type="ECO:0000256" key="7">
    <source>
        <dbReference type="ARBA" id="ARBA00049244"/>
    </source>
</evidence>
<dbReference type="PANTHER" id="PTHR11669:SF0">
    <property type="entry name" value="PROTEIN STICHEL-LIKE 2"/>
    <property type="match status" value="1"/>
</dbReference>
<dbReference type="NCBIfam" id="TIGR02397">
    <property type="entry name" value="dnaX_nterm"/>
    <property type="match status" value="1"/>
</dbReference>
<comment type="catalytic activity">
    <reaction evidence="7 8">
        <text>DNA(n) + a 2'-deoxyribonucleoside 5'-triphosphate = DNA(n+1) + diphosphate</text>
        <dbReference type="Rhea" id="RHEA:22508"/>
        <dbReference type="Rhea" id="RHEA-COMP:17339"/>
        <dbReference type="Rhea" id="RHEA-COMP:17340"/>
        <dbReference type="ChEBI" id="CHEBI:33019"/>
        <dbReference type="ChEBI" id="CHEBI:61560"/>
        <dbReference type="ChEBI" id="CHEBI:173112"/>
        <dbReference type="EC" id="2.7.7.7"/>
    </reaction>
</comment>
<evidence type="ECO:0000256" key="6">
    <source>
        <dbReference type="ARBA" id="ARBA00022932"/>
    </source>
</evidence>
<dbReference type="FunFam" id="3.40.50.300:FF:000014">
    <property type="entry name" value="DNA polymerase III subunit gamma/tau"/>
    <property type="match status" value="1"/>
</dbReference>
<dbReference type="CDD" id="cd00009">
    <property type="entry name" value="AAA"/>
    <property type="match status" value="1"/>
</dbReference>
<dbReference type="EMBL" id="CP046276">
    <property type="protein sequence ID" value="QGS51374.1"/>
    <property type="molecule type" value="Genomic_DNA"/>
</dbReference>
<feature type="domain" description="AAA+ ATPase" evidence="10">
    <location>
        <begin position="38"/>
        <end position="180"/>
    </location>
</feature>
<keyword evidence="8" id="KW-0235">DNA replication</keyword>
<proteinExistence type="inferred from homology"/>
<keyword evidence="6 8" id="KW-0239">DNA-directed DNA polymerase</keyword>
<evidence type="ECO:0000256" key="9">
    <source>
        <dbReference type="SAM" id="Coils"/>
    </source>
</evidence>
<accession>A0A6I6CBM2</accession>
<evidence type="ECO:0000256" key="2">
    <source>
        <dbReference type="ARBA" id="ARBA00022723"/>
    </source>
</evidence>
<dbReference type="Pfam" id="PF13177">
    <property type="entry name" value="DNA_pol3_delta2"/>
    <property type="match status" value="1"/>
</dbReference>
<keyword evidence="3 8" id="KW-0547">Nucleotide-binding</keyword>
<dbReference type="SMART" id="SM00382">
    <property type="entry name" value="AAA"/>
    <property type="match status" value="1"/>
</dbReference>